<reference evidence="6" key="1">
    <citation type="journal article" date="2014" name="Int. J. Syst. Evol. Microbiol.">
        <title>Complete genome sequence of Corynebacterium casei LMG S-19264T (=DSM 44701T), isolated from a smear-ripened cheese.</title>
        <authorList>
            <consortium name="US DOE Joint Genome Institute (JGI-PGF)"/>
            <person name="Walter F."/>
            <person name="Albersmeier A."/>
            <person name="Kalinowski J."/>
            <person name="Ruckert C."/>
        </authorList>
    </citation>
    <scope>NUCLEOTIDE SEQUENCE</scope>
    <source>
        <strain evidence="6">JCM 4637</strain>
    </source>
</reference>
<dbReference type="Pfam" id="PF03990">
    <property type="entry name" value="DUF348"/>
    <property type="match status" value="3"/>
</dbReference>
<evidence type="ECO:0000256" key="4">
    <source>
        <dbReference type="SAM" id="MobiDB-lite"/>
    </source>
</evidence>
<evidence type="ECO:0000256" key="2">
    <source>
        <dbReference type="ARBA" id="ARBA00022729"/>
    </source>
</evidence>
<dbReference type="Gene3D" id="2.20.230.10">
    <property type="entry name" value="Resuscitation-promoting factor rpfb"/>
    <property type="match status" value="1"/>
</dbReference>
<comment type="similarity">
    <text evidence="1">Belongs to the transglycosylase family. Rpf subfamily.</text>
</comment>
<dbReference type="PANTHER" id="PTHR39160">
    <property type="entry name" value="CELL WALL-BINDING PROTEIN YOCH"/>
    <property type="match status" value="1"/>
</dbReference>
<feature type="compositionally biased region" description="Acidic residues" evidence="4">
    <location>
        <begin position="152"/>
        <end position="162"/>
    </location>
</feature>
<keyword evidence="2" id="KW-0732">Signal</keyword>
<dbReference type="CDD" id="cd13925">
    <property type="entry name" value="RPF"/>
    <property type="match status" value="1"/>
</dbReference>
<feature type="region of interest" description="Disordered" evidence="4">
    <location>
        <begin position="80"/>
        <end position="188"/>
    </location>
</feature>
<dbReference type="EMBL" id="BMVC01000010">
    <property type="protein sequence ID" value="GHD02317.1"/>
    <property type="molecule type" value="Genomic_DNA"/>
</dbReference>
<evidence type="ECO:0000256" key="3">
    <source>
        <dbReference type="ARBA" id="ARBA00022801"/>
    </source>
</evidence>
<evidence type="ECO:0000259" key="5">
    <source>
        <dbReference type="PROSITE" id="PS51109"/>
    </source>
</evidence>
<proteinExistence type="inferred from homology"/>
<dbReference type="PROSITE" id="PS51109">
    <property type="entry name" value="G5"/>
    <property type="match status" value="1"/>
</dbReference>
<dbReference type="Pfam" id="PF06737">
    <property type="entry name" value="Transglycosylas"/>
    <property type="match status" value="1"/>
</dbReference>
<dbReference type="SMART" id="SM01208">
    <property type="entry name" value="G5"/>
    <property type="match status" value="1"/>
</dbReference>
<gene>
    <name evidence="6" type="ORF">GCM10010334_48750</name>
</gene>
<evidence type="ECO:0000313" key="6">
    <source>
        <dbReference type="EMBL" id="GHD02317.1"/>
    </source>
</evidence>
<dbReference type="InterPro" id="IPR051933">
    <property type="entry name" value="Resuscitation_pf_RpfB"/>
</dbReference>
<dbReference type="Proteomes" id="UP000638353">
    <property type="component" value="Unassembled WGS sequence"/>
</dbReference>
<dbReference type="InterPro" id="IPR010618">
    <property type="entry name" value="RPF"/>
</dbReference>
<evidence type="ECO:0000256" key="1">
    <source>
        <dbReference type="ARBA" id="ARBA00010830"/>
    </source>
</evidence>
<reference evidence="6" key="2">
    <citation type="submission" date="2020-09" db="EMBL/GenBank/DDBJ databases">
        <authorList>
            <person name="Sun Q."/>
            <person name="Ohkuma M."/>
        </authorList>
    </citation>
    <scope>NUCLEOTIDE SEQUENCE</scope>
    <source>
        <strain evidence="6">JCM 4637</strain>
    </source>
</reference>
<dbReference type="PANTHER" id="PTHR39160:SF4">
    <property type="entry name" value="RESUSCITATION-PROMOTING FACTOR RPFB"/>
    <property type="match status" value="1"/>
</dbReference>
<dbReference type="InterPro" id="IPR007137">
    <property type="entry name" value="DUF348"/>
</dbReference>
<organism evidence="6 7">
    <name type="scientific">Streptomyces finlayi</name>
    <dbReference type="NCBI Taxonomy" id="67296"/>
    <lineage>
        <taxon>Bacteria</taxon>
        <taxon>Bacillati</taxon>
        <taxon>Actinomycetota</taxon>
        <taxon>Actinomycetes</taxon>
        <taxon>Kitasatosporales</taxon>
        <taxon>Streptomycetaceae</taxon>
        <taxon>Streptomyces</taxon>
    </lineage>
</organism>
<dbReference type="Pfam" id="PF07501">
    <property type="entry name" value="G5"/>
    <property type="match status" value="1"/>
</dbReference>
<name>A0A918X179_9ACTN</name>
<keyword evidence="3" id="KW-0378">Hydrolase</keyword>
<evidence type="ECO:0000313" key="7">
    <source>
        <dbReference type="Proteomes" id="UP000638353"/>
    </source>
</evidence>
<dbReference type="InterPro" id="IPR023346">
    <property type="entry name" value="Lysozyme-like_dom_sf"/>
</dbReference>
<protein>
    <recommendedName>
        <fullName evidence="5">G5 domain-containing protein</fullName>
    </recommendedName>
</protein>
<accession>A0A918X179</accession>
<dbReference type="AlphaFoldDB" id="A0A918X179"/>
<dbReference type="Gene3D" id="1.10.530.10">
    <property type="match status" value="1"/>
</dbReference>
<feature type="domain" description="G5" evidence="5">
    <location>
        <begin position="385"/>
        <end position="465"/>
    </location>
</feature>
<feature type="compositionally biased region" description="Basic and acidic residues" evidence="4">
    <location>
        <begin position="163"/>
        <end position="172"/>
    </location>
</feature>
<sequence>MSNTQGGALSYDAQYGTYKPQYEPQPYATGHEGAAYGAGPYEGSPYEGASSYEGYGAGQQGAPVAYDAYGSYGTAVQDPYVTYPQGQSHGQSHGPDHGLDAPRAYEPYTAECDAGPGSASGLYDRTPPATDEPLLPRQHPVSAALQAARPDDVDDPEGDGDGDGGRAGDGRRAARRRKGGAGAAAGTEKPDTFRKLVPQALVVAFLAGGTSAFVANDKAIELSVDGAPRTLHTFADDVTELLEKEGLHIGEHDLVAPGPGQTLASGDEVVVRYGRPVVLTLDGERRQVWTTAQTVDGALKQFGVRAEGAYLSASRSAAIGRKGLTLDVRTERTLTVMADGREHTIRTNAATVEEAVGEAGISLGTEDTTSVPMDSFPRDGQTVTVMRITGSKEIREEPIDFKVIRKDDASIFKGTEEVERAGVKGSRKVTYVLRTVNGVKQKPKKFSEEIAREPVDQVVRVGTKPMPTSVAGADGLNWDGLAQCESGGRANVTDPTGTYGGLYQFDRQTWQSLGGTGAAHEAPAAEQTFRAKKLYVQRGASPWPHCGRKL</sequence>
<dbReference type="SUPFAM" id="SSF53955">
    <property type="entry name" value="Lysozyme-like"/>
    <property type="match status" value="1"/>
</dbReference>
<comment type="caution">
    <text evidence="6">The sequence shown here is derived from an EMBL/GenBank/DDBJ whole genome shotgun (WGS) entry which is preliminary data.</text>
</comment>
<dbReference type="GO" id="GO:0016787">
    <property type="term" value="F:hydrolase activity"/>
    <property type="evidence" value="ECO:0007669"/>
    <property type="project" value="UniProtKB-KW"/>
</dbReference>
<dbReference type="InterPro" id="IPR011098">
    <property type="entry name" value="G5_dom"/>
</dbReference>